<dbReference type="InterPro" id="IPR035418">
    <property type="entry name" value="AraC-bd_2"/>
</dbReference>
<evidence type="ECO:0000256" key="2">
    <source>
        <dbReference type="ARBA" id="ARBA00023125"/>
    </source>
</evidence>
<gene>
    <name evidence="5" type="ORF">PS049_09580</name>
</gene>
<keyword evidence="3" id="KW-0804">Transcription</keyword>
<evidence type="ECO:0000256" key="3">
    <source>
        <dbReference type="ARBA" id="ARBA00023163"/>
    </source>
</evidence>
<name>A0AAX3MQK2_ESCAL</name>
<keyword evidence="1" id="KW-0805">Transcription regulation</keyword>
<accession>A0AAX3MQK2</accession>
<evidence type="ECO:0000256" key="1">
    <source>
        <dbReference type="ARBA" id="ARBA00023015"/>
    </source>
</evidence>
<keyword evidence="2" id="KW-0238">DNA-binding</keyword>
<dbReference type="GO" id="GO:0043565">
    <property type="term" value="F:sequence-specific DNA binding"/>
    <property type="evidence" value="ECO:0007669"/>
    <property type="project" value="InterPro"/>
</dbReference>
<feature type="domain" description="HTH araC/xylS-type" evidence="4">
    <location>
        <begin position="217"/>
        <end position="318"/>
    </location>
</feature>
<dbReference type="GO" id="GO:0003700">
    <property type="term" value="F:DNA-binding transcription factor activity"/>
    <property type="evidence" value="ECO:0007669"/>
    <property type="project" value="InterPro"/>
</dbReference>
<dbReference type="Gene3D" id="1.10.10.60">
    <property type="entry name" value="Homeodomain-like"/>
    <property type="match status" value="1"/>
</dbReference>
<evidence type="ECO:0000259" key="4">
    <source>
        <dbReference type="PROSITE" id="PS01124"/>
    </source>
</evidence>
<dbReference type="Pfam" id="PF14525">
    <property type="entry name" value="AraC_binding_2"/>
    <property type="match status" value="1"/>
</dbReference>
<organism evidence="5 6">
    <name type="scientific">Escherichia albertii</name>
    <dbReference type="NCBI Taxonomy" id="208962"/>
    <lineage>
        <taxon>Bacteria</taxon>
        <taxon>Pseudomonadati</taxon>
        <taxon>Pseudomonadota</taxon>
        <taxon>Gammaproteobacteria</taxon>
        <taxon>Enterobacterales</taxon>
        <taxon>Enterobacteriaceae</taxon>
        <taxon>Escherichia</taxon>
    </lineage>
</organism>
<dbReference type="PROSITE" id="PS01124">
    <property type="entry name" value="HTH_ARAC_FAMILY_2"/>
    <property type="match status" value="1"/>
</dbReference>
<sequence length="330" mass="37654">MKNLITTQDVPSHERFSFFRDTVRSRFLSSYDCDPGQGRMLQQPFYANLVQQRVLDLQFLLLESNAHQASSKPRALSCSQGGDFYIELQRSGAGQLTQDGRTAFLRQGDFCFCDMSRAVSWRFESDYSLYKILIPREKISSKLGNTHNLTAKAVRGNSVSGSLVYSFVMKYVPFLDLLSPQRASQLSDILLNLIVSALSELSEGSPVQPCGHTTIFFIAQDYLERHLSDPDLSIHDCAQKCGISTRYLQKLFQEQGTTVNKWIQNRRMENYKCALTDPLLAEKNITQIAYDCGFSDISNLSRKFKAENMVTPSEYRRTHLARLYLFNTNH</sequence>
<dbReference type="PANTHER" id="PTHR43280:SF2">
    <property type="entry name" value="HTH-TYPE TRANSCRIPTIONAL REGULATOR EXSA"/>
    <property type="match status" value="1"/>
</dbReference>
<dbReference type="EMBL" id="CP117562">
    <property type="protein sequence ID" value="WDB31123.1"/>
    <property type="molecule type" value="Genomic_DNA"/>
</dbReference>
<dbReference type="Pfam" id="PF12833">
    <property type="entry name" value="HTH_18"/>
    <property type="match status" value="1"/>
</dbReference>
<dbReference type="InterPro" id="IPR009057">
    <property type="entry name" value="Homeodomain-like_sf"/>
</dbReference>
<dbReference type="PANTHER" id="PTHR43280">
    <property type="entry name" value="ARAC-FAMILY TRANSCRIPTIONAL REGULATOR"/>
    <property type="match status" value="1"/>
</dbReference>
<dbReference type="SUPFAM" id="SSF46689">
    <property type="entry name" value="Homeodomain-like"/>
    <property type="match status" value="2"/>
</dbReference>
<evidence type="ECO:0000313" key="5">
    <source>
        <dbReference type="EMBL" id="WDB31123.1"/>
    </source>
</evidence>
<evidence type="ECO:0000313" key="6">
    <source>
        <dbReference type="Proteomes" id="UP001219219"/>
    </source>
</evidence>
<dbReference type="Proteomes" id="UP001219219">
    <property type="component" value="Chromosome"/>
</dbReference>
<dbReference type="SMART" id="SM00342">
    <property type="entry name" value="HTH_ARAC"/>
    <property type="match status" value="1"/>
</dbReference>
<dbReference type="RefSeq" id="WP_059256198.1">
    <property type="nucleotide sequence ID" value="NZ_BBVZ01000004.1"/>
</dbReference>
<dbReference type="AlphaFoldDB" id="A0AAX3MQK2"/>
<dbReference type="InterPro" id="IPR018060">
    <property type="entry name" value="HTH_AraC"/>
</dbReference>
<reference evidence="5" key="1">
    <citation type="submission" date="2023-02" db="EMBL/GenBank/DDBJ databases">
        <title>Escherichia albertii as a potential enteropathogen in the light of epidemiological and genomic studies.</title>
        <authorList>
            <person name="Leszczynska K."/>
            <person name="Swiecicka I."/>
            <person name="Daniluk T."/>
            <person name="Lebensztejn D."/>
            <person name="Chmielewska S."/>
            <person name="Leszczynska D."/>
            <person name="Gawor J."/>
            <person name="Kliber M."/>
        </authorList>
    </citation>
    <scope>NUCLEOTIDE SEQUENCE</scope>
    <source>
        <strain evidence="5">BIA_7</strain>
    </source>
</reference>
<protein>
    <submittedName>
        <fullName evidence="5">Helix-turn-helix domain-containing protein</fullName>
    </submittedName>
</protein>
<proteinExistence type="predicted"/>